<proteinExistence type="predicted"/>
<feature type="domain" description="Glycosyltransferase subfamily 4-like N-terminal" evidence="2">
    <location>
        <begin position="16"/>
        <end position="171"/>
    </location>
</feature>
<organism evidence="3 4">
    <name type="scientific">Paraburkholderia phenazinium</name>
    <dbReference type="NCBI Taxonomy" id="60549"/>
    <lineage>
        <taxon>Bacteria</taxon>
        <taxon>Pseudomonadati</taxon>
        <taxon>Pseudomonadota</taxon>
        <taxon>Betaproteobacteria</taxon>
        <taxon>Burkholderiales</taxon>
        <taxon>Burkholderiaceae</taxon>
        <taxon>Paraburkholderia</taxon>
    </lineage>
</organism>
<dbReference type="GO" id="GO:0016757">
    <property type="term" value="F:glycosyltransferase activity"/>
    <property type="evidence" value="ECO:0007669"/>
    <property type="project" value="InterPro"/>
</dbReference>
<dbReference type="Pfam" id="PF00534">
    <property type="entry name" value="Glycos_transf_1"/>
    <property type="match status" value="1"/>
</dbReference>
<dbReference type="Gene3D" id="3.40.50.2000">
    <property type="entry name" value="Glycogen Phosphorylase B"/>
    <property type="match status" value="2"/>
</dbReference>
<dbReference type="Proteomes" id="UP000185151">
    <property type="component" value="Unassembled WGS sequence"/>
</dbReference>
<dbReference type="RefSeq" id="WP_171991585.1">
    <property type="nucleotide sequence ID" value="NZ_FSRU01000001.1"/>
</dbReference>
<dbReference type="Pfam" id="PF13579">
    <property type="entry name" value="Glyco_trans_4_4"/>
    <property type="match status" value="1"/>
</dbReference>
<dbReference type="EMBL" id="FSRU01000001">
    <property type="protein sequence ID" value="SIO03780.1"/>
    <property type="molecule type" value="Genomic_DNA"/>
</dbReference>
<keyword evidence="4" id="KW-1185">Reference proteome</keyword>
<evidence type="ECO:0000313" key="4">
    <source>
        <dbReference type="Proteomes" id="UP000185151"/>
    </source>
</evidence>
<sequence length="382" mass="43606">MKVLFLTGSVGDYHSARLRNMGDRLSRDGVDFQVLVMSRESADYLHRSAHGVGHDRWESRWRYLGGKGEKRTSVKFSLRLFMEISREKPDLIVTIGYNFHYSVVGLVYRLLKRHPRIVFCADSKFDDGMRRPGREFFKALLARMYDGAIVAGRRQSIYFQFLGIPVENIRVGYDVVDNSLFRQAAQVARQREAEYRVQLGLPEKYIVCVSRLVARKRVDKVIDAYARSQARASGVCLLVIGSGELEQDLRAHCDRLGLSDSVMFRQLVPNRDMPIFLSLAMFLVLLSDYDQWGLCLNEALACGTPVLCTDRCGAAHELVRHGENGFVTDGTESDIDLGIRALLDSSNIVRMKSKYPWNLPDWDLLRFSENVLNFANGFSKWK</sequence>
<keyword evidence="3" id="KW-0808">Transferase</keyword>
<dbReference type="SUPFAM" id="SSF53756">
    <property type="entry name" value="UDP-Glycosyltransferase/glycogen phosphorylase"/>
    <property type="match status" value="1"/>
</dbReference>
<dbReference type="InterPro" id="IPR028098">
    <property type="entry name" value="Glyco_trans_4-like_N"/>
</dbReference>
<name>A0A1N6G8B2_9BURK</name>
<evidence type="ECO:0000259" key="2">
    <source>
        <dbReference type="Pfam" id="PF13579"/>
    </source>
</evidence>
<dbReference type="AlphaFoldDB" id="A0A1N6G8B2"/>
<dbReference type="InterPro" id="IPR001296">
    <property type="entry name" value="Glyco_trans_1"/>
</dbReference>
<gene>
    <name evidence="3" type="ORF">SAMN05444165_0621</name>
</gene>
<protein>
    <submittedName>
        <fullName evidence="3">Glycosyltransferase involved in cell wall bisynthesis</fullName>
    </submittedName>
</protein>
<dbReference type="PANTHER" id="PTHR12526">
    <property type="entry name" value="GLYCOSYLTRANSFERASE"/>
    <property type="match status" value="1"/>
</dbReference>
<reference evidence="3 4" key="1">
    <citation type="submission" date="2016-11" db="EMBL/GenBank/DDBJ databases">
        <authorList>
            <person name="Jaros S."/>
            <person name="Januszkiewicz K."/>
            <person name="Wedrychowicz H."/>
        </authorList>
    </citation>
    <scope>NUCLEOTIDE SEQUENCE [LARGE SCALE GENOMIC DNA]</scope>
    <source>
        <strain evidence="3 4">GAS95</strain>
    </source>
</reference>
<evidence type="ECO:0000259" key="1">
    <source>
        <dbReference type="Pfam" id="PF00534"/>
    </source>
</evidence>
<evidence type="ECO:0000313" key="3">
    <source>
        <dbReference type="EMBL" id="SIO03780.1"/>
    </source>
</evidence>
<feature type="domain" description="Glycosyl transferase family 1" evidence="1">
    <location>
        <begin position="198"/>
        <end position="346"/>
    </location>
</feature>
<accession>A0A1N6G8B2</accession>